<accession>A0A9P6EQV4</accession>
<proteinExistence type="predicted"/>
<reference evidence="2" key="1">
    <citation type="submission" date="2020-11" db="EMBL/GenBank/DDBJ databases">
        <authorList>
            <consortium name="DOE Joint Genome Institute"/>
            <person name="Ahrendt S."/>
            <person name="Riley R."/>
            <person name="Andreopoulos W."/>
            <person name="Labutti K."/>
            <person name="Pangilinan J."/>
            <person name="Ruiz-Duenas F.J."/>
            <person name="Barrasa J.M."/>
            <person name="Sanchez-Garcia M."/>
            <person name="Camarero S."/>
            <person name="Miyauchi S."/>
            <person name="Serrano A."/>
            <person name="Linde D."/>
            <person name="Babiker R."/>
            <person name="Drula E."/>
            <person name="Ayuso-Fernandez I."/>
            <person name="Pacheco R."/>
            <person name="Padilla G."/>
            <person name="Ferreira P."/>
            <person name="Barriuso J."/>
            <person name="Kellner H."/>
            <person name="Castanera R."/>
            <person name="Alfaro M."/>
            <person name="Ramirez L."/>
            <person name="Pisabarro A.G."/>
            <person name="Kuo A."/>
            <person name="Tritt A."/>
            <person name="Lipzen A."/>
            <person name="He G."/>
            <person name="Yan M."/>
            <person name="Ng V."/>
            <person name="Cullen D."/>
            <person name="Martin F."/>
            <person name="Rosso M.-N."/>
            <person name="Henrissat B."/>
            <person name="Hibbett D."/>
            <person name="Martinez A.T."/>
            <person name="Grigoriev I.V."/>
        </authorList>
    </citation>
    <scope>NUCLEOTIDE SEQUENCE</scope>
    <source>
        <strain evidence="2">CBS 506.95</strain>
    </source>
</reference>
<organism evidence="2 3">
    <name type="scientific">Crepidotus variabilis</name>
    <dbReference type="NCBI Taxonomy" id="179855"/>
    <lineage>
        <taxon>Eukaryota</taxon>
        <taxon>Fungi</taxon>
        <taxon>Dikarya</taxon>
        <taxon>Basidiomycota</taxon>
        <taxon>Agaricomycotina</taxon>
        <taxon>Agaricomycetes</taxon>
        <taxon>Agaricomycetidae</taxon>
        <taxon>Agaricales</taxon>
        <taxon>Agaricineae</taxon>
        <taxon>Crepidotaceae</taxon>
        <taxon>Crepidotus</taxon>
    </lineage>
</organism>
<evidence type="ECO:0000313" key="3">
    <source>
        <dbReference type="Proteomes" id="UP000807306"/>
    </source>
</evidence>
<keyword evidence="3" id="KW-1185">Reference proteome</keyword>
<keyword evidence="1" id="KW-0812">Transmembrane</keyword>
<protein>
    <submittedName>
        <fullName evidence="2">Uncharacterized protein</fullName>
    </submittedName>
</protein>
<keyword evidence="1" id="KW-0472">Membrane</keyword>
<dbReference type="Proteomes" id="UP000807306">
    <property type="component" value="Unassembled WGS sequence"/>
</dbReference>
<evidence type="ECO:0000313" key="2">
    <source>
        <dbReference type="EMBL" id="KAF9533275.1"/>
    </source>
</evidence>
<dbReference type="AlphaFoldDB" id="A0A9P6EQV4"/>
<evidence type="ECO:0000256" key="1">
    <source>
        <dbReference type="SAM" id="Phobius"/>
    </source>
</evidence>
<sequence>MNNDVVYSTKTDPRFYLALTFLLHLFIPIPLRVMFFFFFGLSSGRLWRIKMMLIPYNHFSLIYPCVSTKHTPLRYMRKVGTDSEVFKY</sequence>
<gene>
    <name evidence="2" type="ORF">CPB83DRAFT_540172</name>
</gene>
<name>A0A9P6EQV4_9AGAR</name>
<comment type="caution">
    <text evidence="2">The sequence shown here is derived from an EMBL/GenBank/DDBJ whole genome shotgun (WGS) entry which is preliminary data.</text>
</comment>
<keyword evidence="1" id="KW-1133">Transmembrane helix</keyword>
<dbReference type="EMBL" id="MU157829">
    <property type="protein sequence ID" value="KAF9533275.1"/>
    <property type="molecule type" value="Genomic_DNA"/>
</dbReference>
<feature type="transmembrane region" description="Helical" evidence="1">
    <location>
        <begin position="15"/>
        <end position="41"/>
    </location>
</feature>